<accession>E1TH69</accession>
<dbReference type="STRING" id="640512.BC1003_4695"/>
<sequence>MKAPMQIGPGLFERITGHFADGSAISDFTPEEQTFLSVRDNIERILNSRRRSLAHLPDFGLDDLSEIYRHLPSSTFRLRNAIESTLLKYEPRLKAVDIEVHSAEPGMMVSFTMACHLHKEGLVRFDTVFTPDGKTRLKMLQAALDRY</sequence>
<dbReference type="eggNOG" id="COG3518">
    <property type="taxonomic scope" value="Bacteria"/>
</dbReference>
<evidence type="ECO:0000259" key="1">
    <source>
        <dbReference type="Pfam" id="PF04965"/>
    </source>
</evidence>
<dbReference type="InterPro" id="IPR007048">
    <property type="entry name" value="IraD/Gp25-like"/>
</dbReference>
<gene>
    <name evidence="2" type="ordered locus">BC1003_4695</name>
</gene>
<dbReference type="HOGENOM" id="CLU_132637_0_0_4"/>
<organism evidence="2">
    <name type="scientific">Burkholderia sp. (strain CCGE1003)</name>
    <dbReference type="NCBI Taxonomy" id="640512"/>
    <lineage>
        <taxon>Bacteria</taxon>
        <taxon>Pseudomonadati</taxon>
        <taxon>Pseudomonadota</taxon>
        <taxon>Betaproteobacteria</taxon>
        <taxon>Burkholderiales</taxon>
        <taxon>Burkholderiaceae</taxon>
        <taxon>Burkholderia</taxon>
    </lineage>
</organism>
<dbReference type="EMBL" id="CP002218">
    <property type="protein sequence ID" value="ADN60626.1"/>
    <property type="molecule type" value="Genomic_DNA"/>
</dbReference>
<dbReference type="AlphaFoldDB" id="E1TH69"/>
<dbReference type="NCBIfam" id="TIGR03357">
    <property type="entry name" value="VI_zyme"/>
    <property type="match status" value="1"/>
</dbReference>
<dbReference type="InterPro" id="IPR017737">
    <property type="entry name" value="TssE1-like"/>
</dbReference>
<feature type="domain" description="IraD/Gp25-like" evidence="1">
    <location>
        <begin position="37"/>
        <end position="110"/>
    </location>
</feature>
<evidence type="ECO:0000313" key="2">
    <source>
        <dbReference type="EMBL" id="ADN60626.1"/>
    </source>
</evidence>
<dbReference type="Pfam" id="PF04965">
    <property type="entry name" value="GPW_gp25"/>
    <property type="match status" value="1"/>
</dbReference>
<reference evidence="2" key="1">
    <citation type="submission" date="2010-09" db="EMBL/GenBank/DDBJ databases">
        <title>Complete sequence of chromosome2 of Burkholderia sp. CCGE1003.</title>
        <authorList>
            <consortium name="US DOE Joint Genome Institute"/>
            <person name="Lucas S."/>
            <person name="Copeland A."/>
            <person name="Lapidus A."/>
            <person name="Cheng J.-F."/>
            <person name="Bruce D."/>
            <person name="Goodwin L."/>
            <person name="Pitluck S."/>
            <person name="Daligault H."/>
            <person name="Davenport K."/>
            <person name="Detter J.C."/>
            <person name="Han C."/>
            <person name="Tapia R."/>
            <person name="Land M."/>
            <person name="Hauser L."/>
            <person name="Jeffries C."/>
            <person name="Kyrpides N."/>
            <person name="Ivanova N."/>
            <person name="Ovchinnikova G."/>
            <person name="Martinez-Romero E."/>
            <person name="Rogel M.A."/>
            <person name="Auchtung J."/>
            <person name="Tiedje J.M."/>
            <person name="Woyke T."/>
        </authorList>
    </citation>
    <scope>NUCLEOTIDE SEQUENCE</scope>
    <source>
        <strain evidence="2">CCGE1003</strain>
    </source>
</reference>
<dbReference type="KEGG" id="bgf:BC1003_4695"/>
<dbReference type="Gene3D" id="3.10.450.40">
    <property type="match status" value="1"/>
</dbReference>
<proteinExistence type="predicted"/>
<dbReference type="SUPFAM" id="SSF160719">
    <property type="entry name" value="gpW/gp25-like"/>
    <property type="match status" value="1"/>
</dbReference>
<protein>
    <submittedName>
        <fullName evidence="2">Type VI secretion system lysozyme-related protein</fullName>
    </submittedName>
</protein>
<name>E1TH69_BURSG</name>